<dbReference type="STRING" id="797209.GCA_000376445_02342"/>
<dbReference type="PATRIC" id="fig|797209.4.peg.2415"/>
<sequence length="186" mass="21313">MSVELSVMVIVDEKLVDDLSLRDREYQIDDFVTYLERHHHGEEPGISMECLDAYADALGYDRDRTHALLEERLTDSTTWTPGNNLYRVGENVSIYPPSWHEKLSDTIDIAEYVRIMLEEKIAATGRLPPARRGVPQPDILTAIEIFADLDREMGEDLLKKQRQEGSIVVFASQNPEDLVRLPKTEE</sequence>
<dbReference type="EMBL" id="AEMG01000009">
    <property type="protein sequence ID" value="EFW92252.1"/>
    <property type="molecule type" value="Genomic_DNA"/>
</dbReference>
<accession>E7QUH3</accession>
<name>E7QUH3_HALPU</name>
<dbReference type="eggNOG" id="ENOG502N5H0">
    <property type="taxonomic scope" value="Archaea"/>
</dbReference>
<proteinExistence type="predicted"/>
<protein>
    <submittedName>
        <fullName evidence="1">Uncharacterized protein</fullName>
    </submittedName>
</protein>
<reference evidence="1 2" key="1">
    <citation type="journal article" date="2014" name="ISME J.">
        <title>Trehalose/2-sulfotrehalose biosynthesis and glycine-betaine uptake are widely spread mechanisms for osmoadaptation in the Halobacteriales.</title>
        <authorList>
            <person name="Youssef N.H."/>
            <person name="Savage-Ashlock K.N."/>
            <person name="McCully A.L."/>
            <person name="Luedtke B."/>
            <person name="Shaw E.I."/>
            <person name="Hoff W.D."/>
            <person name="Elshahed M.S."/>
        </authorList>
    </citation>
    <scope>NUCLEOTIDE SEQUENCE [LARGE SCALE GENOMIC DNA]</scope>
    <source>
        <strain evidence="1 2">DX253</strain>
    </source>
</reference>
<dbReference type="AlphaFoldDB" id="E7QUH3"/>
<dbReference type="Proteomes" id="UP000003751">
    <property type="component" value="Unassembled WGS sequence"/>
</dbReference>
<gene>
    <name evidence="1" type="ORF">ZOD2009_12265</name>
</gene>
<evidence type="ECO:0000313" key="2">
    <source>
        <dbReference type="Proteomes" id="UP000003751"/>
    </source>
</evidence>
<evidence type="ECO:0000313" key="1">
    <source>
        <dbReference type="EMBL" id="EFW92252.1"/>
    </source>
</evidence>
<comment type="caution">
    <text evidence="1">The sequence shown here is derived from an EMBL/GenBank/DDBJ whole genome shotgun (WGS) entry which is preliminary data.</text>
</comment>
<organism evidence="1 2">
    <name type="scientific">Haladaptatus paucihalophilus DX253</name>
    <dbReference type="NCBI Taxonomy" id="797209"/>
    <lineage>
        <taxon>Archaea</taxon>
        <taxon>Methanobacteriati</taxon>
        <taxon>Methanobacteriota</taxon>
        <taxon>Stenosarchaea group</taxon>
        <taxon>Halobacteria</taxon>
        <taxon>Halobacteriales</taxon>
        <taxon>Haladaptataceae</taxon>
        <taxon>Haladaptatus</taxon>
    </lineage>
</organism>